<dbReference type="KEGG" id="apln:108738193"/>
<dbReference type="RefSeq" id="XP_025834357.1">
    <property type="nucleotide sequence ID" value="XM_025978572.1"/>
</dbReference>
<dbReference type="SMART" id="SM00700">
    <property type="entry name" value="JHBP"/>
    <property type="match status" value="1"/>
</dbReference>
<dbReference type="OrthoDB" id="6412801at2759"/>
<dbReference type="RefSeq" id="XP_025834360.1">
    <property type="nucleotide sequence ID" value="XM_025978575.1"/>
</dbReference>
<feature type="chain" id="PRO_5044566933" evidence="1">
    <location>
        <begin position="25"/>
        <end position="435"/>
    </location>
</feature>
<dbReference type="Pfam" id="PF16984">
    <property type="entry name" value="Grp7_allergen"/>
    <property type="match status" value="1"/>
</dbReference>
<name>A0A1W4WSV9_AGRPL</name>
<dbReference type="GeneID" id="108738193"/>
<evidence type="ECO:0000313" key="2">
    <source>
        <dbReference type="Proteomes" id="UP000192223"/>
    </source>
</evidence>
<dbReference type="STRING" id="224129.A0A1W4WSV9"/>
<evidence type="ECO:0000256" key="1">
    <source>
        <dbReference type="SAM" id="SignalP"/>
    </source>
</evidence>
<evidence type="ECO:0000313" key="4">
    <source>
        <dbReference type="RefSeq" id="XP_025834357.1"/>
    </source>
</evidence>
<dbReference type="AlphaFoldDB" id="A0A1W4WSV9"/>
<dbReference type="Gene3D" id="3.15.10.50">
    <property type="match status" value="1"/>
</dbReference>
<dbReference type="Gene3D" id="3.15.10.30">
    <property type="entry name" value="Haemolymph juvenile hormone binding protein"/>
    <property type="match status" value="1"/>
</dbReference>
<dbReference type="RefSeq" id="XP_018326979.1">
    <property type="nucleotide sequence ID" value="XM_018471477.2"/>
</dbReference>
<dbReference type="PANTHER" id="PTHR11008">
    <property type="entry name" value="PROTEIN TAKEOUT-LIKE PROTEIN"/>
    <property type="match status" value="1"/>
</dbReference>
<protein>
    <submittedName>
        <fullName evidence="3">Uncharacterized protein LOC108738193 isoform X1</fullName>
    </submittedName>
    <submittedName>
        <fullName evidence="4">Uncharacterized protein LOC108738193 isoform X2</fullName>
    </submittedName>
    <submittedName>
        <fullName evidence="5">Uncharacterized protein LOC108738193 isoform X3</fullName>
    </submittedName>
</protein>
<feature type="signal peptide" evidence="1">
    <location>
        <begin position="1"/>
        <end position="24"/>
    </location>
</feature>
<proteinExistence type="predicted"/>
<dbReference type="InterPro" id="IPR010562">
    <property type="entry name" value="Haemolymph_juvenile_hormone-bd"/>
</dbReference>
<accession>A0A1W4WSV9</accession>
<evidence type="ECO:0000313" key="3">
    <source>
        <dbReference type="RefSeq" id="XP_018326979.1"/>
    </source>
</evidence>
<dbReference type="InterPro" id="IPR038602">
    <property type="entry name" value="Mite_allergen_7_sf"/>
</dbReference>
<reference evidence="3 4" key="1">
    <citation type="submission" date="2025-04" db="UniProtKB">
        <authorList>
            <consortium name="RefSeq"/>
        </authorList>
    </citation>
    <scope>IDENTIFICATION</scope>
    <source>
        <tissue evidence="3 4">Entire body</tissue>
    </source>
</reference>
<dbReference type="PANTHER" id="PTHR11008:SF13">
    <property type="entry name" value="FI04421P"/>
    <property type="match status" value="1"/>
</dbReference>
<organism evidence="2 3">
    <name type="scientific">Agrilus planipennis</name>
    <name type="common">Emerald ash borer</name>
    <name type="synonym">Agrilus marcopoli</name>
    <dbReference type="NCBI Taxonomy" id="224129"/>
    <lineage>
        <taxon>Eukaryota</taxon>
        <taxon>Metazoa</taxon>
        <taxon>Ecdysozoa</taxon>
        <taxon>Arthropoda</taxon>
        <taxon>Hexapoda</taxon>
        <taxon>Insecta</taxon>
        <taxon>Pterygota</taxon>
        <taxon>Neoptera</taxon>
        <taxon>Endopterygota</taxon>
        <taxon>Coleoptera</taxon>
        <taxon>Polyphaga</taxon>
        <taxon>Elateriformia</taxon>
        <taxon>Buprestoidea</taxon>
        <taxon>Buprestidae</taxon>
        <taxon>Agrilinae</taxon>
        <taxon>Agrilus</taxon>
    </lineage>
</organism>
<dbReference type="InterPro" id="IPR038606">
    <property type="entry name" value="To_sf"/>
</dbReference>
<evidence type="ECO:0000313" key="5">
    <source>
        <dbReference type="RefSeq" id="XP_025834360.1"/>
    </source>
</evidence>
<dbReference type="InterPro" id="IPR020234">
    <property type="entry name" value="Mite_allergen_group-7"/>
</dbReference>
<keyword evidence="1" id="KW-0732">Signal</keyword>
<dbReference type="Proteomes" id="UP000192223">
    <property type="component" value="Unplaced"/>
</dbReference>
<keyword evidence="2" id="KW-1185">Reference proteome</keyword>
<sequence length="435" mass="49271">MGNLLIYSLIYIIILCPISINSDAVSDSKTIAKVEKKLSDYVLTILEHFKQKDPVGLPGAPIPDPMDIPPMTHSFSVGRMNMKNVKLYGLKKFRIDHMLVDLAAMQVEVRINIKKLHVFGNYTLSTWLSSSNGPFTVNLTNVFVKGIARLEVERGGHLEAQEMNMDINFKDISMNFERLGFLASVFQGVMNSVGTFVFDSIKPFLLTEVNTNVRKDVNKEVQKIPQKFPNSISPLDQLMAEARRKVRDMGYDPYKVDDYNQTVGLCTIFMTHTWITGLSSFHRVGNITVELQNSTFYINMEVGTQRLEGTSHWEVSLIGMLSRAGKIKFTVEYITVLVVVEQNVDVRKGPILDDIQIELGNIQVRFDGAGTVDYLIEFGVNILPNLLRYQIMDALESPIKSRIQETLDRVNMEQVIHQNLPKLDEQQAKGFQGFL</sequence>
<gene>
    <name evidence="3 4 5" type="primary">LOC108738193</name>
</gene>
<dbReference type="Pfam" id="PF06585">
    <property type="entry name" value="JHBP"/>
    <property type="match status" value="1"/>
</dbReference>